<accession>A0A5E4MY29</accession>
<dbReference type="Proteomes" id="UP000325440">
    <property type="component" value="Unassembled WGS sequence"/>
</dbReference>
<protein>
    <submittedName>
        <fullName evidence="2">P-loop containing nucleoside triphosphate hydrolase,DNA helicase Pif1-like</fullName>
    </submittedName>
</protein>
<keyword evidence="2" id="KW-0547">Nucleotide-binding</keyword>
<proteinExistence type="predicted"/>
<dbReference type="OrthoDB" id="6623760at2759"/>
<dbReference type="EMBL" id="CABPRJ010000992">
    <property type="protein sequence ID" value="VVC34358.1"/>
    <property type="molecule type" value="Genomic_DNA"/>
</dbReference>
<dbReference type="GO" id="GO:0004386">
    <property type="term" value="F:helicase activity"/>
    <property type="evidence" value="ECO:0007669"/>
    <property type="project" value="UniProtKB-KW"/>
</dbReference>
<organism evidence="2 3">
    <name type="scientific">Cinara cedri</name>
    <dbReference type="NCBI Taxonomy" id="506608"/>
    <lineage>
        <taxon>Eukaryota</taxon>
        <taxon>Metazoa</taxon>
        <taxon>Ecdysozoa</taxon>
        <taxon>Arthropoda</taxon>
        <taxon>Hexapoda</taxon>
        <taxon>Insecta</taxon>
        <taxon>Pterygota</taxon>
        <taxon>Neoptera</taxon>
        <taxon>Paraneoptera</taxon>
        <taxon>Hemiptera</taxon>
        <taxon>Sternorrhyncha</taxon>
        <taxon>Aphidomorpha</taxon>
        <taxon>Aphidoidea</taxon>
        <taxon>Aphididae</taxon>
        <taxon>Lachninae</taxon>
        <taxon>Cinara</taxon>
    </lineage>
</organism>
<dbReference type="InterPro" id="IPR049163">
    <property type="entry name" value="Pif1-like_2B_dom"/>
</dbReference>
<keyword evidence="2" id="KW-0347">Helicase</keyword>
<evidence type="ECO:0000313" key="2">
    <source>
        <dbReference type="EMBL" id="VVC34358.1"/>
    </source>
</evidence>
<dbReference type="AlphaFoldDB" id="A0A5E4MY29"/>
<sequence>MDEIHYLPLIETSYLSRFIILTPKNEYCDEINKRVLDLFPDLSKIYTSVNILIIEDKSKLLQFPAEYLNSLEMNDFPSNELILKEGAIVMLLRNLNTDVGLQNSTKLIVRKVFENSLNLEIITGRHFGQRALYPALIYLHRKLLFHFHLSEKNFL</sequence>
<dbReference type="PANTHER" id="PTHR10492">
    <property type="match status" value="1"/>
</dbReference>
<dbReference type="InterPro" id="IPR027417">
    <property type="entry name" value="P-loop_NTPase"/>
</dbReference>
<dbReference type="SUPFAM" id="SSF52540">
    <property type="entry name" value="P-loop containing nucleoside triphosphate hydrolases"/>
    <property type="match status" value="1"/>
</dbReference>
<keyword evidence="3" id="KW-1185">Reference proteome</keyword>
<reference evidence="2 3" key="1">
    <citation type="submission" date="2019-08" db="EMBL/GenBank/DDBJ databases">
        <authorList>
            <person name="Alioto T."/>
            <person name="Alioto T."/>
            <person name="Gomez Garrido J."/>
        </authorList>
    </citation>
    <scope>NUCLEOTIDE SEQUENCE [LARGE SCALE GENOMIC DNA]</scope>
</reference>
<keyword evidence="2" id="KW-0378">Hydrolase</keyword>
<gene>
    <name evidence="2" type="ORF">CINCED_3A001682</name>
</gene>
<evidence type="ECO:0000259" key="1">
    <source>
        <dbReference type="Pfam" id="PF21530"/>
    </source>
</evidence>
<name>A0A5E4MY29_9HEMI</name>
<dbReference type="Pfam" id="PF21530">
    <property type="entry name" value="Pif1_2B_dom"/>
    <property type="match status" value="1"/>
</dbReference>
<feature type="domain" description="DNA helicase Pif1-like 2B" evidence="1">
    <location>
        <begin position="66"/>
        <end position="110"/>
    </location>
</feature>
<dbReference type="GO" id="GO:0016787">
    <property type="term" value="F:hydrolase activity"/>
    <property type="evidence" value="ECO:0007669"/>
    <property type="project" value="UniProtKB-KW"/>
</dbReference>
<keyword evidence="2" id="KW-0067">ATP-binding</keyword>
<evidence type="ECO:0000313" key="3">
    <source>
        <dbReference type="Proteomes" id="UP000325440"/>
    </source>
</evidence>